<gene>
    <name evidence="2" type="ORF">AYBTSS11_LOCUS27279</name>
</gene>
<evidence type="ECO:0000313" key="2">
    <source>
        <dbReference type="EMBL" id="CAJ1975177.1"/>
    </source>
</evidence>
<organism evidence="2 3">
    <name type="scientific">Sphenostylis stenocarpa</name>
    <dbReference type="NCBI Taxonomy" id="92480"/>
    <lineage>
        <taxon>Eukaryota</taxon>
        <taxon>Viridiplantae</taxon>
        <taxon>Streptophyta</taxon>
        <taxon>Embryophyta</taxon>
        <taxon>Tracheophyta</taxon>
        <taxon>Spermatophyta</taxon>
        <taxon>Magnoliopsida</taxon>
        <taxon>eudicotyledons</taxon>
        <taxon>Gunneridae</taxon>
        <taxon>Pentapetalae</taxon>
        <taxon>rosids</taxon>
        <taxon>fabids</taxon>
        <taxon>Fabales</taxon>
        <taxon>Fabaceae</taxon>
        <taxon>Papilionoideae</taxon>
        <taxon>50 kb inversion clade</taxon>
        <taxon>NPAAA clade</taxon>
        <taxon>indigoferoid/millettioid clade</taxon>
        <taxon>Phaseoleae</taxon>
        <taxon>Sphenostylis</taxon>
    </lineage>
</organism>
<feature type="region of interest" description="Disordered" evidence="1">
    <location>
        <begin position="121"/>
        <end position="146"/>
    </location>
</feature>
<evidence type="ECO:0000256" key="1">
    <source>
        <dbReference type="SAM" id="MobiDB-lite"/>
    </source>
</evidence>
<dbReference type="EMBL" id="OY731406">
    <property type="protein sequence ID" value="CAJ1975177.1"/>
    <property type="molecule type" value="Genomic_DNA"/>
</dbReference>
<sequence>MVKERECALSGQEARCYRGILLGQGLSLIFFLQSLKSRGDITNVDYSLKLTKVTKFKKDLADADNSLQEALEANFALNEKVEELEDWLEEVSKMRFVELKQYVMNIYQGCLVPLNNIPNEEDEDTSVHPNISTVNNPPEDNASMVV</sequence>
<reference evidence="2" key="1">
    <citation type="submission" date="2023-10" db="EMBL/GenBank/DDBJ databases">
        <authorList>
            <person name="Domelevo Entfellner J.-B."/>
        </authorList>
    </citation>
    <scope>NUCLEOTIDE SEQUENCE</scope>
</reference>
<dbReference type="Gramene" id="rna-AYBTSS11_LOCUS27279">
    <property type="protein sequence ID" value="CAJ1975177.1"/>
    <property type="gene ID" value="gene-AYBTSS11_LOCUS27279"/>
</dbReference>
<dbReference type="Proteomes" id="UP001189624">
    <property type="component" value="Chromosome 9"/>
</dbReference>
<keyword evidence="3" id="KW-1185">Reference proteome</keyword>
<dbReference type="AlphaFoldDB" id="A0AA86SYC8"/>
<evidence type="ECO:0000313" key="3">
    <source>
        <dbReference type="Proteomes" id="UP001189624"/>
    </source>
</evidence>
<feature type="compositionally biased region" description="Polar residues" evidence="1">
    <location>
        <begin position="127"/>
        <end position="138"/>
    </location>
</feature>
<proteinExistence type="predicted"/>
<name>A0AA86SYC8_9FABA</name>
<protein>
    <submittedName>
        <fullName evidence="2">Uncharacterized protein</fullName>
    </submittedName>
</protein>
<accession>A0AA86SYC8</accession>